<dbReference type="EMBL" id="JBJUIK010000004">
    <property type="protein sequence ID" value="KAL3529150.1"/>
    <property type="molecule type" value="Genomic_DNA"/>
</dbReference>
<keyword evidence="3" id="KW-1185">Reference proteome</keyword>
<proteinExistence type="predicted"/>
<comment type="caution">
    <text evidence="2">The sequence shown here is derived from an EMBL/GenBank/DDBJ whole genome shotgun (WGS) entry which is preliminary data.</text>
</comment>
<gene>
    <name evidence="2" type="ORF">ACH5RR_008472</name>
</gene>
<reference evidence="2 3" key="1">
    <citation type="submission" date="2024-11" db="EMBL/GenBank/DDBJ databases">
        <title>A near-complete genome assembly of Cinchona calisaya.</title>
        <authorList>
            <person name="Lian D.C."/>
            <person name="Zhao X.W."/>
            <person name="Wei L."/>
        </authorList>
    </citation>
    <scope>NUCLEOTIDE SEQUENCE [LARGE SCALE GENOMIC DNA]</scope>
    <source>
        <tissue evidence="2">Nenye</tissue>
    </source>
</reference>
<feature type="transmembrane region" description="Helical" evidence="1">
    <location>
        <begin position="45"/>
        <end position="63"/>
    </location>
</feature>
<keyword evidence="1" id="KW-0812">Transmembrane</keyword>
<keyword evidence="1" id="KW-0472">Membrane</keyword>
<sequence>MAAPLMHLAVVVVPPVTVVVLSFVMDLGVHLLPPLPKLLQEMNKISMMLALLMVAILLFPSPLPEDQGQEDVVERIIEVMIVEVHLLFKNKDGEKVD</sequence>
<evidence type="ECO:0000256" key="1">
    <source>
        <dbReference type="SAM" id="Phobius"/>
    </source>
</evidence>
<feature type="transmembrane region" description="Helical" evidence="1">
    <location>
        <begin position="6"/>
        <end position="33"/>
    </location>
</feature>
<evidence type="ECO:0000313" key="3">
    <source>
        <dbReference type="Proteomes" id="UP001630127"/>
    </source>
</evidence>
<keyword evidence="1" id="KW-1133">Transmembrane helix</keyword>
<name>A0ABD3AF30_9GENT</name>
<organism evidence="2 3">
    <name type="scientific">Cinchona calisaya</name>
    <dbReference type="NCBI Taxonomy" id="153742"/>
    <lineage>
        <taxon>Eukaryota</taxon>
        <taxon>Viridiplantae</taxon>
        <taxon>Streptophyta</taxon>
        <taxon>Embryophyta</taxon>
        <taxon>Tracheophyta</taxon>
        <taxon>Spermatophyta</taxon>
        <taxon>Magnoliopsida</taxon>
        <taxon>eudicotyledons</taxon>
        <taxon>Gunneridae</taxon>
        <taxon>Pentapetalae</taxon>
        <taxon>asterids</taxon>
        <taxon>lamiids</taxon>
        <taxon>Gentianales</taxon>
        <taxon>Rubiaceae</taxon>
        <taxon>Cinchonoideae</taxon>
        <taxon>Cinchoneae</taxon>
        <taxon>Cinchona</taxon>
    </lineage>
</organism>
<dbReference type="Proteomes" id="UP001630127">
    <property type="component" value="Unassembled WGS sequence"/>
</dbReference>
<protein>
    <submittedName>
        <fullName evidence="2">Uncharacterized protein</fullName>
    </submittedName>
</protein>
<evidence type="ECO:0000313" key="2">
    <source>
        <dbReference type="EMBL" id="KAL3529150.1"/>
    </source>
</evidence>
<dbReference type="AlphaFoldDB" id="A0ABD3AF30"/>
<accession>A0ABD3AF30</accession>